<feature type="compositionally biased region" description="Polar residues" evidence="1">
    <location>
        <begin position="117"/>
        <end position="134"/>
    </location>
</feature>
<evidence type="ECO:0000256" key="1">
    <source>
        <dbReference type="SAM" id="MobiDB-lite"/>
    </source>
</evidence>
<dbReference type="AlphaFoldDB" id="A0A433Q451"/>
<reference evidence="2 3" key="1">
    <citation type="journal article" date="2018" name="New Phytol.">
        <title>Phylogenomics of Endogonaceae and evolution of mycorrhizas within Mucoromycota.</title>
        <authorList>
            <person name="Chang Y."/>
            <person name="Desiro A."/>
            <person name="Na H."/>
            <person name="Sandor L."/>
            <person name="Lipzen A."/>
            <person name="Clum A."/>
            <person name="Barry K."/>
            <person name="Grigoriev I.V."/>
            <person name="Martin F.M."/>
            <person name="Stajich J.E."/>
            <person name="Smith M.E."/>
            <person name="Bonito G."/>
            <person name="Spatafora J.W."/>
        </authorList>
    </citation>
    <scope>NUCLEOTIDE SEQUENCE [LARGE SCALE GENOMIC DNA]</scope>
    <source>
        <strain evidence="2 3">AD002</strain>
    </source>
</reference>
<feature type="region of interest" description="Disordered" evidence="1">
    <location>
        <begin position="88"/>
        <end position="143"/>
    </location>
</feature>
<evidence type="ECO:0000313" key="2">
    <source>
        <dbReference type="EMBL" id="RUS24585.1"/>
    </source>
</evidence>
<feature type="compositionally biased region" description="Basic residues" evidence="1">
    <location>
        <begin position="552"/>
        <end position="561"/>
    </location>
</feature>
<keyword evidence="3" id="KW-1185">Reference proteome</keyword>
<accession>A0A433Q451</accession>
<gene>
    <name evidence="2" type="ORF">BC938DRAFT_473362</name>
</gene>
<evidence type="ECO:0000313" key="3">
    <source>
        <dbReference type="Proteomes" id="UP000274822"/>
    </source>
</evidence>
<dbReference type="Proteomes" id="UP000274822">
    <property type="component" value="Unassembled WGS sequence"/>
</dbReference>
<feature type="region of interest" description="Disordered" evidence="1">
    <location>
        <begin position="548"/>
        <end position="573"/>
    </location>
</feature>
<comment type="caution">
    <text evidence="2">The sequence shown here is derived from an EMBL/GenBank/DDBJ whole genome shotgun (WGS) entry which is preliminary data.</text>
</comment>
<proteinExistence type="predicted"/>
<organism evidence="2 3">
    <name type="scientific">Jimgerdemannia flammicorona</name>
    <dbReference type="NCBI Taxonomy" id="994334"/>
    <lineage>
        <taxon>Eukaryota</taxon>
        <taxon>Fungi</taxon>
        <taxon>Fungi incertae sedis</taxon>
        <taxon>Mucoromycota</taxon>
        <taxon>Mucoromycotina</taxon>
        <taxon>Endogonomycetes</taxon>
        <taxon>Endogonales</taxon>
        <taxon>Endogonaceae</taxon>
        <taxon>Jimgerdemannia</taxon>
    </lineage>
</organism>
<name>A0A433Q451_9FUNG</name>
<sequence>MPKPKDEKTTREDFALKNIDTLSFKSFHTRFHNWSGRLQAHRAYKATLRVLETRPDVHDKVKKRMEEFNRWVKTKDCTNFWLTKVPPPYQDSSDDNTSPSPLPAHKVNSKRSAITVRGTTVEGTTMGERTNLSKTSRKRTRDSHVHAYVDDDLDNNSKQLNISEIHVMERDDNSTSDNVIQEHVTYPMNRDSADIWMLPSGSSAQNVIQTPPTDAHKYHPSRFGIVRLGENVRRPQSVDPNDWAYLQHSYNIPYNAMSNNCNKLLTLFVQVNSPNDFEKHLVEMRLSTLHGSDAQLTFYIKALDIFLNVAFGVQTALQGAAAQESTLGSLLIHPILNLLIIGIDSTPEYHPGEIYSAASAHQRVFRRRPAEDEDRPLGQKVDGLLTSPDTEVGLLEMSGGPHTHDLPRYLKDHIRGYWCMRDLLNDIAIAPEYKRGEFNIMRHIEVFFIHTHGLALEVWTMDLPVKNVYRMVLLGSGRIPIKWENRNELLLILPLLWKLRNGLASTTNLLAKLKVSAGLAELRHQNSANTKAPADQLTHFMFNDLQQTPNKAKGKKARTLKPCRDFPSSDDDL</sequence>
<protein>
    <submittedName>
        <fullName evidence="2">Uncharacterized protein</fullName>
    </submittedName>
</protein>
<dbReference type="EMBL" id="RBNJ01015535">
    <property type="protein sequence ID" value="RUS24585.1"/>
    <property type="molecule type" value="Genomic_DNA"/>
</dbReference>